<gene>
    <name evidence="1" type="ORF">H4C80_07860</name>
</gene>
<protein>
    <submittedName>
        <fullName evidence="1">Uncharacterized protein</fullName>
    </submittedName>
</protein>
<accession>A0A7W2KEL4</accession>
<dbReference type="AlphaFoldDB" id="A0A7W2KEL4"/>
<comment type="caution">
    <text evidence="1">The sequence shown here is derived from an EMBL/GenBank/DDBJ whole genome shotgun (WGS) entry which is preliminary data.</text>
</comment>
<dbReference type="EMBL" id="JACGCX010000003">
    <property type="protein sequence ID" value="MBA6097041.1"/>
    <property type="molecule type" value="Genomic_DNA"/>
</dbReference>
<sequence length="204" mass="22998">MTNEMTLPTHSSKVELAKSYILATSQVSLTLIQALNLQKLDTQKLIKQLSEQKQALELGELAASELTVDERTRLERMQSKLESTRRAIMVSENSQDILAGAVLQIAQQGMSSVHGRIKNYPNKGRDVYGAPLCDLVWQGRNQAMHYETTATKADWEDVFKIIGKSFPGQFDLTPPYRSHAKDIIDLLGWSRYSIYEVDVKSLLL</sequence>
<dbReference type="RefSeq" id="WP_182389199.1">
    <property type="nucleotide sequence ID" value="NZ_JACGCX010000003.1"/>
</dbReference>
<evidence type="ECO:0000313" key="1">
    <source>
        <dbReference type="EMBL" id="MBA6097041.1"/>
    </source>
</evidence>
<evidence type="ECO:0000313" key="2">
    <source>
        <dbReference type="Proteomes" id="UP000545074"/>
    </source>
</evidence>
<dbReference type="Proteomes" id="UP000545074">
    <property type="component" value="Unassembled WGS sequence"/>
</dbReference>
<organism evidence="1 2">
    <name type="scientific">Pseudomonas juntendi</name>
    <dbReference type="NCBI Taxonomy" id="2666183"/>
    <lineage>
        <taxon>Bacteria</taxon>
        <taxon>Pseudomonadati</taxon>
        <taxon>Pseudomonadota</taxon>
        <taxon>Gammaproteobacteria</taxon>
        <taxon>Pseudomonadales</taxon>
        <taxon>Pseudomonadaceae</taxon>
        <taxon>Pseudomonas</taxon>
    </lineage>
</organism>
<proteinExistence type="predicted"/>
<name>A0A7W2KEL4_9PSED</name>
<reference evidence="1 2" key="1">
    <citation type="submission" date="2020-07" db="EMBL/GenBank/DDBJ databases">
        <title>Diversity of carbapenemase encoding genes among Pseudomonas putida group clinical isolates in a tertiary Brazilian hospital.</title>
        <authorList>
            <person name="Alberto-Lei F."/>
            <person name="Nodari C.S."/>
            <person name="Streling A.P."/>
            <person name="Paulino J.T."/>
            <person name="Bessa-Neto F.O."/>
            <person name="Cayo R."/>
            <person name="Gales A.C."/>
        </authorList>
    </citation>
    <scope>NUCLEOTIDE SEQUENCE [LARGE SCALE GENOMIC DNA]</scope>
    <source>
        <strain evidence="1 2">12815</strain>
    </source>
</reference>